<dbReference type="SMART" id="SM00248">
    <property type="entry name" value="ANK"/>
    <property type="match status" value="2"/>
</dbReference>
<dbReference type="InterPro" id="IPR036770">
    <property type="entry name" value="Ankyrin_rpt-contain_sf"/>
</dbReference>
<keyword evidence="1" id="KW-0677">Repeat</keyword>
<feature type="repeat" description="ANK" evidence="3">
    <location>
        <begin position="180"/>
        <end position="212"/>
    </location>
</feature>
<keyword evidence="2 3" id="KW-0040">ANK repeat</keyword>
<gene>
    <name evidence="5" type="ORF">M409DRAFT_15822</name>
</gene>
<dbReference type="AlphaFoldDB" id="A0A6A6D5P6"/>
<protein>
    <submittedName>
        <fullName evidence="5">Uncharacterized protein</fullName>
    </submittedName>
</protein>
<feature type="repeat" description="ANK" evidence="3">
    <location>
        <begin position="147"/>
        <end position="179"/>
    </location>
</feature>
<dbReference type="Pfam" id="PF12796">
    <property type="entry name" value="Ank_2"/>
    <property type="match status" value="1"/>
</dbReference>
<evidence type="ECO:0000256" key="2">
    <source>
        <dbReference type="ARBA" id="ARBA00023043"/>
    </source>
</evidence>
<name>A0A6A6D5P6_ZASCE</name>
<dbReference type="PANTHER" id="PTHR24171">
    <property type="entry name" value="ANKYRIN REPEAT DOMAIN-CONTAINING PROTEIN 39-RELATED"/>
    <property type="match status" value="1"/>
</dbReference>
<keyword evidence="6" id="KW-1185">Reference proteome</keyword>
<dbReference type="PROSITE" id="PS50297">
    <property type="entry name" value="ANK_REP_REGION"/>
    <property type="match status" value="2"/>
</dbReference>
<dbReference type="PROSITE" id="PS50088">
    <property type="entry name" value="ANK_REPEAT"/>
    <property type="match status" value="2"/>
</dbReference>
<dbReference type="GO" id="GO:0004842">
    <property type="term" value="F:ubiquitin-protein transferase activity"/>
    <property type="evidence" value="ECO:0007669"/>
    <property type="project" value="TreeGrafter"/>
</dbReference>
<dbReference type="Proteomes" id="UP000799537">
    <property type="component" value="Unassembled WGS sequence"/>
</dbReference>
<dbReference type="OrthoDB" id="1722345at2759"/>
<evidence type="ECO:0000313" key="6">
    <source>
        <dbReference type="Proteomes" id="UP000799537"/>
    </source>
</evidence>
<proteinExistence type="predicted"/>
<organism evidence="5 6">
    <name type="scientific">Zasmidium cellare ATCC 36951</name>
    <dbReference type="NCBI Taxonomy" id="1080233"/>
    <lineage>
        <taxon>Eukaryota</taxon>
        <taxon>Fungi</taxon>
        <taxon>Dikarya</taxon>
        <taxon>Ascomycota</taxon>
        <taxon>Pezizomycotina</taxon>
        <taxon>Dothideomycetes</taxon>
        <taxon>Dothideomycetidae</taxon>
        <taxon>Mycosphaerellales</taxon>
        <taxon>Mycosphaerellaceae</taxon>
        <taxon>Zasmidium</taxon>
    </lineage>
</organism>
<evidence type="ECO:0000256" key="1">
    <source>
        <dbReference type="ARBA" id="ARBA00022737"/>
    </source>
</evidence>
<dbReference type="GO" id="GO:0085020">
    <property type="term" value="P:protein K6-linked ubiquitination"/>
    <property type="evidence" value="ECO:0007669"/>
    <property type="project" value="TreeGrafter"/>
</dbReference>
<dbReference type="PANTHER" id="PTHR24171:SF8">
    <property type="entry name" value="BRCA1-ASSOCIATED RING DOMAIN PROTEIN 1"/>
    <property type="match status" value="1"/>
</dbReference>
<dbReference type="RefSeq" id="XP_033674431.1">
    <property type="nucleotide sequence ID" value="XM_033803358.1"/>
</dbReference>
<sequence>MASADKFAVLSERHGKRKSADTALDESRHGSFRRSPGAGLPAENPDTLSPIFQWPYLDTNFASPKDNTSPATVYHDSCDSAAGNNIWSTPLNYAETIPALRQMSFDGDGIQQYLEACFWKDFGEFLGNTGSDVTPTTTPTSSQDDTSRTSTLHVAVKKGNGRIVRLLLKHGANSNLKDATGLTPLLQATISGHEEIVEILLSHGALVEQADDQSRSVLHWAILSGNQRLLKSSSESIARDEMNGFFGGLEASESANTEGTLFAAASLEENNAKEAAVKTILKEIDWT</sequence>
<dbReference type="SUPFAM" id="SSF48403">
    <property type="entry name" value="Ankyrin repeat"/>
    <property type="match status" value="1"/>
</dbReference>
<dbReference type="InterPro" id="IPR002110">
    <property type="entry name" value="Ankyrin_rpt"/>
</dbReference>
<feature type="region of interest" description="Disordered" evidence="4">
    <location>
        <begin position="1"/>
        <end position="45"/>
    </location>
</feature>
<feature type="region of interest" description="Disordered" evidence="4">
    <location>
        <begin position="130"/>
        <end position="149"/>
    </location>
</feature>
<dbReference type="GeneID" id="54556630"/>
<evidence type="ECO:0000256" key="3">
    <source>
        <dbReference type="PROSITE-ProRule" id="PRU00023"/>
    </source>
</evidence>
<accession>A0A6A6D5P6</accession>
<evidence type="ECO:0000313" key="5">
    <source>
        <dbReference type="EMBL" id="KAF2173542.1"/>
    </source>
</evidence>
<reference evidence="5" key="1">
    <citation type="journal article" date="2020" name="Stud. Mycol.">
        <title>101 Dothideomycetes genomes: a test case for predicting lifestyles and emergence of pathogens.</title>
        <authorList>
            <person name="Haridas S."/>
            <person name="Albert R."/>
            <person name="Binder M."/>
            <person name="Bloem J."/>
            <person name="Labutti K."/>
            <person name="Salamov A."/>
            <person name="Andreopoulos B."/>
            <person name="Baker S."/>
            <person name="Barry K."/>
            <person name="Bills G."/>
            <person name="Bluhm B."/>
            <person name="Cannon C."/>
            <person name="Castanera R."/>
            <person name="Culley D."/>
            <person name="Daum C."/>
            <person name="Ezra D."/>
            <person name="Gonzalez J."/>
            <person name="Henrissat B."/>
            <person name="Kuo A."/>
            <person name="Liang C."/>
            <person name="Lipzen A."/>
            <person name="Lutzoni F."/>
            <person name="Magnuson J."/>
            <person name="Mondo S."/>
            <person name="Nolan M."/>
            <person name="Ohm R."/>
            <person name="Pangilinan J."/>
            <person name="Park H.-J."/>
            <person name="Ramirez L."/>
            <person name="Alfaro M."/>
            <person name="Sun H."/>
            <person name="Tritt A."/>
            <person name="Yoshinaga Y."/>
            <person name="Zwiers L.-H."/>
            <person name="Turgeon B."/>
            <person name="Goodwin S."/>
            <person name="Spatafora J."/>
            <person name="Crous P."/>
            <person name="Grigoriev I."/>
        </authorList>
    </citation>
    <scope>NUCLEOTIDE SEQUENCE</scope>
    <source>
        <strain evidence="5">ATCC 36951</strain>
    </source>
</reference>
<dbReference type="Gene3D" id="1.25.40.20">
    <property type="entry name" value="Ankyrin repeat-containing domain"/>
    <property type="match status" value="1"/>
</dbReference>
<evidence type="ECO:0000256" key="4">
    <source>
        <dbReference type="SAM" id="MobiDB-lite"/>
    </source>
</evidence>
<dbReference type="EMBL" id="ML993579">
    <property type="protein sequence ID" value="KAF2173542.1"/>
    <property type="molecule type" value="Genomic_DNA"/>
</dbReference>